<feature type="region of interest" description="Disordered" evidence="1">
    <location>
        <begin position="1"/>
        <end position="55"/>
    </location>
</feature>
<evidence type="ECO:0000313" key="2">
    <source>
        <dbReference type="Proteomes" id="UP000050640"/>
    </source>
</evidence>
<dbReference type="Proteomes" id="UP000050640">
    <property type="component" value="Unplaced"/>
</dbReference>
<sequence>MSSKRNLKNPKQKRQQQQRQVRQQQQQGQYENQKFQFQQAGQQQSTTKENEINVSSGRIGERLVFRTTTRTGQRLRYTITRPFRSAEPPRTRHSKYHHKSYSDGAFHFSTPRNFIENFSATMNTLTTPIFPSTSSIKDSSDFHDKKDHKIFASAMTSGNFDERENNEKFITSDHQNQSIDKGGDENIACCSFTRLFREVQPKTYGSLKKKISILQSETTSVVPSISRINYKTITTDSLNSIDKCATPKFERSRQKVKKSGVFYEQLEPLSPFIINDKGMF</sequence>
<feature type="compositionally biased region" description="Low complexity" evidence="1">
    <location>
        <begin position="17"/>
        <end position="44"/>
    </location>
</feature>
<accession>A0A0R3S1Q4</accession>
<dbReference type="AlphaFoldDB" id="A0A0R3S1Q4"/>
<name>A0A0R3S1Q4_9BILA</name>
<evidence type="ECO:0000256" key="1">
    <source>
        <dbReference type="SAM" id="MobiDB-lite"/>
    </source>
</evidence>
<proteinExistence type="predicted"/>
<evidence type="ECO:0000313" key="3">
    <source>
        <dbReference type="WBParaSite" id="EEL_0000860501-mRNA-1"/>
    </source>
</evidence>
<dbReference type="WBParaSite" id="EEL_0000860501-mRNA-1">
    <property type="protein sequence ID" value="EEL_0000860501-mRNA-1"/>
    <property type="gene ID" value="EEL_0000860501"/>
</dbReference>
<feature type="compositionally biased region" description="Basic residues" evidence="1">
    <location>
        <begin position="1"/>
        <end position="16"/>
    </location>
</feature>
<organism evidence="2 3">
    <name type="scientific">Elaeophora elaphi</name>
    <dbReference type="NCBI Taxonomy" id="1147741"/>
    <lineage>
        <taxon>Eukaryota</taxon>
        <taxon>Metazoa</taxon>
        <taxon>Ecdysozoa</taxon>
        <taxon>Nematoda</taxon>
        <taxon>Chromadorea</taxon>
        <taxon>Rhabditida</taxon>
        <taxon>Spirurina</taxon>
        <taxon>Spiruromorpha</taxon>
        <taxon>Filarioidea</taxon>
        <taxon>Onchocercidae</taxon>
        <taxon>Elaeophora</taxon>
    </lineage>
</organism>
<protein>
    <submittedName>
        <fullName evidence="3">Uncharacterized protein</fullName>
    </submittedName>
</protein>
<keyword evidence="2" id="KW-1185">Reference proteome</keyword>
<reference evidence="3" key="1">
    <citation type="submission" date="2017-02" db="UniProtKB">
        <authorList>
            <consortium name="WormBaseParasite"/>
        </authorList>
    </citation>
    <scope>IDENTIFICATION</scope>
</reference>